<dbReference type="AlphaFoldDB" id="A0A8D8F0R5"/>
<accession>A0A8D8F0R5</accession>
<protein>
    <submittedName>
        <fullName evidence="1">(northern house mosquito) hypothetical protein</fullName>
    </submittedName>
</protein>
<sequence length="122" mass="13662">MLISCMCRKTALRFDSFENSFENKLRRPIYTPPRFISLSCTVESISEGCGSRFSSYMLAEGSLKHSRAFNIFKNLYSVEHGSKTLVISKIELRTVFFSSLGMYISTLSNIACATGVSRSSCI</sequence>
<proteinExistence type="predicted"/>
<reference evidence="1" key="1">
    <citation type="submission" date="2021-05" db="EMBL/GenBank/DDBJ databases">
        <authorList>
            <person name="Alioto T."/>
            <person name="Alioto T."/>
            <person name="Gomez Garrido J."/>
        </authorList>
    </citation>
    <scope>NUCLEOTIDE SEQUENCE</scope>
</reference>
<name>A0A8D8F0R5_CULPI</name>
<evidence type="ECO:0000313" key="1">
    <source>
        <dbReference type="EMBL" id="CAG6454256.1"/>
    </source>
</evidence>
<organism evidence="1">
    <name type="scientific">Culex pipiens</name>
    <name type="common">House mosquito</name>
    <dbReference type="NCBI Taxonomy" id="7175"/>
    <lineage>
        <taxon>Eukaryota</taxon>
        <taxon>Metazoa</taxon>
        <taxon>Ecdysozoa</taxon>
        <taxon>Arthropoda</taxon>
        <taxon>Hexapoda</taxon>
        <taxon>Insecta</taxon>
        <taxon>Pterygota</taxon>
        <taxon>Neoptera</taxon>
        <taxon>Endopterygota</taxon>
        <taxon>Diptera</taxon>
        <taxon>Nematocera</taxon>
        <taxon>Culicoidea</taxon>
        <taxon>Culicidae</taxon>
        <taxon>Culicinae</taxon>
        <taxon>Culicini</taxon>
        <taxon>Culex</taxon>
        <taxon>Culex</taxon>
    </lineage>
</organism>
<dbReference type="EMBL" id="HBUE01025577">
    <property type="protein sequence ID" value="CAG6454256.1"/>
    <property type="molecule type" value="Transcribed_RNA"/>
</dbReference>